<sequence length="633" mass="72120">MVNEHAQMPRNTVRLSPPLSTGQLQSVDYNLPNSVSHLSLQIPLLRRPRMVARSSVNSKRLSNNLSVCSAHTDSQRIQMPSMPRSTPNNTPLIAARQNHDKSMVSIADYRRPVSTPLVSDRSTKLPPYACAVYPDSLGNPQDDAANLLNIDDLLIRRNRSSSKLLVRTRCSRDSQIRPAHSAVSPTPVISYQENAIHTKLDLPMLDDDNERKRSEIPHSLKPVVPVRCPPARVELMLIFVKIGQVDTVNERYQADIFLQARWREPLLDATWNTTGQTKNWRSHTSVQNPMMDLTPKRHLHTLRLQDDEFWNPRLLLDNAQGEPMEIVSHEVEFVEPDFEAYLVEKRRIKGVFHETLELRHFPFDCQDLSVTVTCDRTVEEVELVPSPTEVSQVDRRCAADSQEWMIFHHVDIASMDIQTAYSPETSKRHHPGLVFTSRSARRAGYFMVNMALISCVLSLLSFSVFSVPVDGNRLQLALLLLLTTVTFKFAASQNLPKISYLTYLDKVVLANFFMLVLLTVWHTIARRVSVTYPALLDNEHYVVYTLLSSYCIGAVIFGLTVYLDAGSRRRFMKRKDVEFIQHKQRIEREKLRRSIVTVSLDEWLNSPSVNMAGADLSQSSAGMGEMEDRRGNR</sequence>
<dbReference type="OrthoDB" id="189655at2759"/>
<dbReference type="PANTHER" id="PTHR18945">
    <property type="entry name" value="NEUROTRANSMITTER GATED ION CHANNEL"/>
    <property type="match status" value="1"/>
</dbReference>
<keyword evidence="3" id="KW-0812">Transmembrane</keyword>
<evidence type="ECO:0000313" key="5">
    <source>
        <dbReference type="Proteomes" id="UP000822476"/>
    </source>
</evidence>
<dbReference type="Proteomes" id="UP000822476">
    <property type="component" value="Unassembled WGS sequence"/>
</dbReference>
<accession>A0A8S9ZBC1</accession>
<dbReference type="AlphaFoldDB" id="A0A8S9ZBC1"/>
<gene>
    <name evidence="4" type="ORF">EG68_01107</name>
</gene>
<evidence type="ECO:0000313" key="4">
    <source>
        <dbReference type="EMBL" id="KAF7261408.1"/>
    </source>
</evidence>
<protein>
    <submittedName>
        <fullName evidence="4">Uncharacterized protein</fullName>
    </submittedName>
</protein>
<evidence type="ECO:0000256" key="3">
    <source>
        <dbReference type="SAM" id="Phobius"/>
    </source>
</evidence>
<proteinExistence type="predicted"/>
<dbReference type="InterPro" id="IPR006201">
    <property type="entry name" value="Neur_channel"/>
</dbReference>
<evidence type="ECO:0000256" key="1">
    <source>
        <dbReference type="ARBA" id="ARBA00004141"/>
    </source>
</evidence>
<dbReference type="GO" id="GO:0004888">
    <property type="term" value="F:transmembrane signaling receptor activity"/>
    <property type="evidence" value="ECO:0007669"/>
    <property type="project" value="InterPro"/>
</dbReference>
<dbReference type="GO" id="GO:0005230">
    <property type="term" value="F:extracellular ligand-gated monoatomic ion channel activity"/>
    <property type="evidence" value="ECO:0007669"/>
    <property type="project" value="InterPro"/>
</dbReference>
<comment type="caution">
    <text evidence="4">The sequence shown here is derived from an EMBL/GenBank/DDBJ whole genome shotgun (WGS) entry which is preliminary data.</text>
</comment>
<reference evidence="4" key="1">
    <citation type="submission" date="2019-07" db="EMBL/GenBank/DDBJ databases">
        <title>Annotation for the trematode Paragonimus miyazaki's.</title>
        <authorList>
            <person name="Choi Y.-J."/>
        </authorList>
    </citation>
    <scope>NUCLEOTIDE SEQUENCE</scope>
    <source>
        <strain evidence="4">Japan</strain>
    </source>
</reference>
<keyword evidence="5" id="KW-1185">Reference proteome</keyword>
<keyword evidence="3" id="KW-1133">Transmembrane helix</keyword>
<dbReference type="InterPro" id="IPR038050">
    <property type="entry name" value="Neuro_actylchol_rec"/>
</dbReference>
<dbReference type="Gene3D" id="1.20.58.390">
    <property type="entry name" value="Neurotransmitter-gated ion-channel transmembrane domain"/>
    <property type="match status" value="1"/>
</dbReference>
<dbReference type="Gene3D" id="2.70.170.10">
    <property type="entry name" value="Neurotransmitter-gated ion-channel ligand-binding domain"/>
    <property type="match status" value="1"/>
</dbReference>
<comment type="subcellular location">
    <subcellularLocation>
        <location evidence="1">Membrane</location>
        <topology evidence="1">Multi-pass membrane protein</topology>
    </subcellularLocation>
</comment>
<dbReference type="SUPFAM" id="SSF90112">
    <property type="entry name" value="Neurotransmitter-gated ion-channel transmembrane pore"/>
    <property type="match status" value="1"/>
</dbReference>
<feature type="transmembrane region" description="Helical" evidence="3">
    <location>
        <begin position="541"/>
        <end position="565"/>
    </location>
</feature>
<dbReference type="GO" id="GO:0016020">
    <property type="term" value="C:membrane"/>
    <property type="evidence" value="ECO:0007669"/>
    <property type="project" value="UniProtKB-SubCell"/>
</dbReference>
<organism evidence="4 5">
    <name type="scientific">Paragonimus skrjabini miyazakii</name>
    <dbReference type="NCBI Taxonomy" id="59628"/>
    <lineage>
        <taxon>Eukaryota</taxon>
        <taxon>Metazoa</taxon>
        <taxon>Spiralia</taxon>
        <taxon>Lophotrochozoa</taxon>
        <taxon>Platyhelminthes</taxon>
        <taxon>Trematoda</taxon>
        <taxon>Digenea</taxon>
        <taxon>Plagiorchiida</taxon>
        <taxon>Troglotremata</taxon>
        <taxon>Troglotrematidae</taxon>
        <taxon>Paragonimus</taxon>
    </lineage>
</organism>
<feature type="transmembrane region" description="Helical" evidence="3">
    <location>
        <begin position="445"/>
        <end position="467"/>
    </location>
</feature>
<name>A0A8S9ZBC1_9TREM</name>
<keyword evidence="3" id="KW-0472">Membrane</keyword>
<feature type="region of interest" description="Disordered" evidence="2">
    <location>
        <begin position="614"/>
        <end position="633"/>
    </location>
</feature>
<evidence type="ECO:0000256" key="2">
    <source>
        <dbReference type="SAM" id="MobiDB-lite"/>
    </source>
</evidence>
<dbReference type="EMBL" id="JTDE01000392">
    <property type="protein sequence ID" value="KAF7261408.1"/>
    <property type="molecule type" value="Genomic_DNA"/>
</dbReference>
<dbReference type="InterPro" id="IPR036719">
    <property type="entry name" value="Neuro-gated_channel_TM_sf"/>
</dbReference>
<dbReference type="InterPro" id="IPR036734">
    <property type="entry name" value="Neur_chan_lig-bd_sf"/>
</dbReference>
<feature type="transmembrane region" description="Helical" evidence="3">
    <location>
        <begin position="503"/>
        <end position="521"/>
    </location>
</feature>